<dbReference type="EMBL" id="BQXS01002946">
    <property type="protein sequence ID" value="GKT33481.1"/>
    <property type="molecule type" value="Genomic_DNA"/>
</dbReference>
<evidence type="ECO:0000313" key="3">
    <source>
        <dbReference type="Proteomes" id="UP001057375"/>
    </source>
</evidence>
<gene>
    <name evidence="2" type="ORF">ADUPG1_002508</name>
</gene>
<sequence>MVYDISDKDIFLEEVEELEEKTRAITDDKTRERDQQYLTNVLKVQEKWAGYSRVN</sequence>
<dbReference type="Proteomes" id="UP001057375">
    <property type="component" value="Unassembled WGS sequence"/>
</dbReference>
<comment type="caution">
    <text evidence="2">The sequence shown here is derived from an EMBL/GenBank/DDBJ whole genome shotgun (WGS) entry which is preliminary data.</text>
</comment>
<keyword evidence="1" id="KW-0175">Coiled coil</keyword>
<reference evidence="2" key="1">
    <citation type="submission" date="2022-03" db="EMBL/GenBank/DDBJ databases">
        <title>Draft genome sequence of Aduncisulcus paluster, a free-living microaerophilic Fornicata.</title>
        <authorList>
            <person name="Yuyama I."/>
            <person name="Kume K."/>
            <person name="Tamura T."/>
            <person name="Inagaki Y."/>
            <person name="Hashimoto T."/>
        </authorList>
    </citation>
    <scope>NUCLEOTIDE SEQUENCE</scope>
    <source>
        <strain evidence="2">NY0171</strain>
    </source>
</reference>
<feature type="non-terminal residue" evidence="2">
    <location>
        <position position="55"/>
    </location>
</feature>
<organism evidence="2 3">
    <name type="scientific">Aduncisulcus paluster</name>
    <dbReference type="NCBI Taxonomy" id="2918883"/>
    <lineage>
        <taxon>Eukaryota</taxon>
        <taxon>Metamonada</taxon>
        <taxon>Carpediemonas-like organisms</taxon>
        <taxon>Aduncisulcus</taxon>
    </lineage>
</organism>
<evidence type="ECO:0000313" key="2">
    <source>
        <dbReference type="EMBL" id="GKT33481.1"/>
    </source>
</evidence>
<name>A0ABQ5KNE2_9EUKA</name>
<proteinExistence type="predicted"/>
<keyword evidence="3" id="KW-1185">Reference proteome</keyword>
<protein>
    <submittedName>
        <fullName evidence="2">Uncharacterized protein</fullName>
    </submittedName>
</protein>
<feature type="coiled-coil region" evidence="1">
    <location>
        <begin position="8"/>
        <end position="35"/>
    </location>
</feature>
<accession>A0ABQ5KNE2</accession>
<evidence type="ECO:0000256" key="1">
    <source>
        <dbReference type="SAM" id="Coils"/>
    </source>
</evidence>